<name>A0ABM6U0Q7_FUSVA</name>
<keyword evidence="3" id="KW-0804">Transcription</keyword>
<feature type="domain" description="HTH gntR-type" evidence="4">
    <location>
        <begin position="10"/>
        <end position="78"/>
    </location>
</feature>
<keyword evidence="2" id="KW-0238">DNA-binding</keyword>
<dbReference type="Pfam" id="PF07702">
    <property type="entry name" value="UTRA"/>
    <property type="match status" value="1"/>
</dbReference>
<dbReference type="Proteomes" id="UP000241238">
    <property type="component" value="Chromosome"/>
</dbReference>
<keyword evidence="6" id="KW-1185">Reference proteome</keyword>
<dbReference type="SMART" id="SM00345">
    <property type="entry name" value="HTH_GNTR"/>
    <property type="match status" value="1"/>
</dbReference>
<dbReference type="PRINTS" id="PR00035">
    <property type="entry name" value="HTHGNTR"/>
</dbReference>
<dbReference type="PROSITE" id="PS50949">
    <property type="entry name" value="HTH_GNTR"/>
    <property type="match status" value="1"/>
</dbReference>
<accession>A0ABM6U0Q7</accession>
<dbReference type="InterPro" id="IPR000524">
    <property type="entry name" value="Tscrpt_reg_HTH_GntR"/>
</dbReference>
<evidence type="ECO:0000313" key="6">
    <source>
        <dbReference type="Proteomes" id="UP000241238"/>
    </source>
</evidence>
<dbReference type="Gene3D" id="1.10.10.10">
    <property type="entry name" value="Winged helix-like DNA-binding domain superfamily/Winged helix DNA-binding domain"/>
    <property type="match status" value="1"/>
</dbReference>
<dbReference type="SUPFAM" id="SSF64288">
    <property type="entry name" value="Chorismate lyase-like"/>
    <property type="match status" value="1"/>
</dbReference>
<dbReference type="GeneID" id="77466467"/>
<evidence type="ECO:0000256" key="3">
    <source>
        <dbReference type="ARBA" id="ARBA00023163"/>
    </source>
</evidence>
<keyword evidence="1" id="KW-0805">Transcription regulation</keyword>
<reference evidence="6" key="1">
    <citation type="journal article" date="2018" name="MSphere">
        <title>Fusobacterium Genomics Using MinION and Illumina Sequencing Enables Genome Completion and Correction.</title>
        <authorList>
            <person name="Todd S.M."/>
            <person name="Settlage R.E."/>
            <person name="Lahmers K.K."/>
            <person name="Slade D.J."/>
        </authorList>
    </citation>
    <scope>NUCLEOTIDE SEQUENCE [LARGE SCALE GENOMIC DNA]</scope>
    <source>
        <strain evidence="6">ATCC 27725</strain>
    </source>
</reference>
<dbReference type="PANTHER" id="PTHR44846">
    <property type="entry name" value="MANNOSYL-D-GLYCERATE TRANSPORT/METABOLISM SYSTEM REPRESSOR MNGR-RELATED"/>
    <property type="match status" value="1"/>
</dbReference>
<proteinExistence type="predicted"/>
<evidence type="ECO:0000256" key="2">
    <source>
        <dbReference type="ARBA" id="ARBA00023125"/>
    </source>
</evidence>
<dbReference type="InterPro" id="IPR036390">
    <property type="entry name" value="WH_DNA-bd_sf"/>
</dbReference>
<dbReference type="SUPFAM" id="SSF46785">
    <property type="entry name" value="Winged helix' DNA-binding domain"/>
    <property type="match status" value="1"/>
</dbReference>
<dbReference type="InterPro" id="IPR028978">
    <property type="entry name" value="Chorismate_lyase_/UTRA_dom_sf"/>
</dbReference>
<dbReference type="CDD" id="cd07377">
    <property type="entry name" value="WHTH_GntR"/>
    <property type="match status" value="1"/>
</dbReference>
<gene>
    <name evidence="5" type="ORF">C4N18_00565</name>
</gene>
<dbReference type="EMBL" id="CP028103">
    <property type="protein sequence ID" value="AVQ29788.1"/>
    <property type="molecule type" value="Genomic_DNA"/>
</dbReference>
<evidence type="ECO:0000313" key="5">
    <source>
        <dbReference type="EMBL" id="AVQ29788.1"/>
    </source>
</evidence>
<organism evidence="5 6">
    <name type="scientific">Fusobacterium varium ATCC 27725</name>
    <dbReference type="NCBI Taxonomy" id="469618"/>
    <lineage>
        <taxon>Bacteria</taxon>
        <taxon>Fusobacteriati</taxon>
        <taxon>Fusobacteriota</taxon>
        <taxon>Fusobacteriia</taxon>
        <taxon>Fusobacteriales</taxon>
        <taxon>Fusobacteriaceae</taxon>
        <taxon>Fusobacterium</taxon>
    </lineage>
</organism>
<evidence type="ECO:0000256" key="1">
    <source>
        <dbReference type="ARBA" id="ARBA00023015"/>
    </source>
</evidence>
<dbReference type="PANTHER" id="PTHR44846:SF1">
    <property type="entry name" value="MANNOSYL-D-GLYCERATE TRANSPORT_METABOLISM SYSTEM REPRESSOR MNGR-RELATED"/>
    <property type="match status" value="1"/>
</dbReference>
<dbReference type="InterPro" id="IPR011663">
    <property type="entry name" value="UTRA"/>
</dbReference>
<sequence>MCDFDKNNKMPLYGQLMNFLLSEIECDKFKEHEKLPSERELCDKFSLSRDTVRQAIFQLEKMGYIYKKHGKGTFVASKQLKPDLYKFYDFTEEMKKLGKEAFSKVLSFEIIPADKYVANFLKIKENSNIHRITRLRLVDSVPLIFEKTYLPVEKFNCLHKDELSNSSLCNILKTRFSIKFSKGEETFYPITPDEEIIKHLNLMKFQPVIKIERVTFEDENPVMFTERIVRGDKFKYTIVTSF</sequence>
<dbReference type="InterPro" id="IPR050679">
    <property type="entry name" value="Bact_HTH_transcr_reg"/>
</dbReference>
<dbReference type="InterPro" id="IPR036388">
    <property type="entry name" value="WH-like_DNA-bd_sf"/>
</dbReference>
<dbReference type="Pfam" id="PF00392">
    <property type="entry name" value="GntR"/>
    <property type="match status" value="1"/>
</dbReference>
<protein>
    <submittedName>
        <fullName evidence="5">GntR family transcriptional regulator</fullName>
    </submittedName>
</protein>
<dbReference type="RefSeq" id="WP_005951034.1">
    <property type="nucleotide sequence ID" value="NZ_CP028103.1"/>
</dbReference>
<dbReference type="SMART" id="SM00866">
    <property type="entry name" value="UTRA"/>
    <property type="match status" value="1"/>
</dbReference>
<evidence type="ECO:0000259" key="4">
    <source>
        <dbReference type="PROSITE" id="PS50949"/>
    </source>
</evidence>
<dbReference type="Gene3D" id="3.40.1410.10">
    <property type="entry name" value="Chorismate lyase-like"/>
    <property type="match status" value="1"/>
</dbReference>